<proteinExistence type="predicted"/>
<organism evidence="1 2">
    <name type="scientific">Sulfurifustis variabilis</name>
    <dbReference type="NCBI Taxonomy" id="1675686"/>
    <lineage>
        <taxon>Bacteria</taxon>
        <taxon>Pseudomonadati</taxon>
        <taxon>Pseudomonadota</taxon>
        <taxon>Gammaproteobacteria</taxon>
        <taxon>Acidiferrobacterales</taxon>
        <taxon>Acidiferrobacteraceae</taxon>
        <taxon>Sulfurifustis</taxon>
    </lineage>
</organism>
<dbReference type="RefSeq" id="WP_148665337.1">
    <property type="nucleotide sequence ID" value="NZ_AP014936.1"/>
</dbReference>
<dbReference type="AlphaFoldDB" id="A0A1B4UZV7"/>
<reference evidence="1 2" key="1">
    <citation type="submission" date="2015-08" db="EMBL/GenBank/DDBJ databases">
        <title>Complete genome sequence of Sulfurifustis variabilis.</title>
        <authorList>
            <person name="Miura A."/>
            <person name="Kojima H."/>
            <person name="Fukui M."/>
        </authorList>
    </citation>
    <scope>NUCLEOTIDE SEQUENCE [LARGE SCALE GENOMIC DNA]</scope>
    <source>
        <strain evidence="2">skN76</strain>
    </source>
</reference>
<keyword evidence="2" id="KW-1185">Reference proteome</keyword>
<gene>
    <name evidence="1" type="ORF">SVA_0107</name>
</gene>
<protein>
    <submittedName>
        <fullName evidence="1">Uncharacterized protein</fullName>
    </submittedName>
</protein>
<name>A0A1B4UZV7_9GAMM</name>
<sequence>MKYIAKVRQVLRKDIHKLATIEDGEVKVIGPLPLPDRVEIELDGSETEPCKMYRYTEDDEFCGDTWHETFEYALDQAAFEYGLKREDFEPVNDA</sequence>
<dbReference type="Proteomes" id="UP000218899">
    <property type="component" value="Chromosome"/>
</dbReference>
<evidence type="ECO:0000313" key="1">
    <source>
        <dbReference type="EMBL" id="BAU46689.1"/>
    </source>
</evidence>
<dbReference type="EMBL" id="AP014936">
    <property type="protein sequence ID" value="BAU46689.1"/>
    <property type="molecule type" value="Genomic_DNA"/>
</dbReference>
<dbReference type="KEGG" id="sva:SVA_0107"/>
<evidence type="ECO:0000313" key="2">
    <source>
        <dbReference type="Proteomes" id="UP000218899"/>
    </source>
</evidence>
<accession>A0A1B4UZV7</accession>